<dbReference type="InterPro" id="IPR000210">
    <property type="entry name" value="BTB/POZ_dom"/>
</dbReference>
<evidence type="ECO:0000256" key="4">
    <source>
        <dbReference type="SAM" id="MobiDB-lite"/>
    </source>
</evidence>
<evidence type="ECO:0000259" key="5">
    <source>
        <dbReference type="PROSITE" id="PS50097"/>
    </source>
</evidence>
<feature type="domain" description="BTB" evidence="5">
    <location>
        <begin position="36"/>
        <end position="103"/>
    </location>
</feature>
<gene>
    <name evidence="7" type="ORF">ACAOBT_LOCUS1812</name>
</gene>
<evidence type="ECO:0000256" key="3">
    <source>
        <dbReference type="PROSITE-ProRule" id="PRU00267"/>
    </source>
</evidence>
<evidence type="ECO:0000259" key="6">
    <source>
        <dbReference type="PROSITE" id="PS50118"/>
    </source>
</evidence>
<evidence type="ECO:0000313" key="8">
    <source>
        <dbReference type="Proteomes" id="UP001152888"/>
    </source>
</evidence>
<dbReference type="PROSITE" id="PS50118">
    <property type="entry name" value="HMG_BOX_2"/>
    <property type="match status" value="1"/>
</dbReference>
<name>A0A9P0JNL4_ACAOB</name>
<feature type="region of interest" description="Disordered" evidence="4">
    <location>
        <begin position="510"/>
        <end position="545"/>
    </location>
</feature>
<dbReference type="SUPFAM" id="SSF47095">
    <property type="entry name" value="HMG-box"/>
    <property type="match status" value="1"/>
</dbReference>
<dbReference type="GO" id="GO:0005634">
    <property type="term" value="C:nucleus"/>
    <property type="evidence" value="ECO:0007669"/>
    <property type="project" value="UniProtKB-SubCell"/>
</dbReference>
<dbReference type="Pfam" id="PF00505">
    <property type="entry name" value="HMG_box"/>
    <property type="match status" value="1"/>
</dbReference>
<dbReference type="SUPFAM" id="SSF54695">
    <property type="entry name" value="POZ domain"/>
    <property type="match status" value="1"/>
</dbReference>
<dbReference type="GO" id="GO:0003677">
    <property type="term" value="F:DNA binding"/>
    <property type="evidence" value="ECO:0007669"/>
    <property type="project" value="UniProtKB-UniRule"/>
</dbReference>
<feature type="compositionally biased region" description="Polar residues" evidence="4">
    <location>
        <begin position="362"/>
        <end position="371"/>
    </location>
</feature>
<proteinExistence type="predicted"/>
<reference evidence="7" key="1">
    <citation type="submission" date="2022-03" db="EMBL/GenBank/DDBJ databases">
        <authorList>
            <person name="Sayadi A."/>
        </authorList>
    </citation>
    <scope>NUCLEOTIDE SEQUENCE</scope>
</reference>
<sequence>MEQTFARSERYSLRWNNYTNNLLQMMIEQHMNEKFVDAILVCEDQFIKVHRLILSACSAFFKSILENQIGQAFQPYIVLTGVKFEHLRYIIEFMYSGETKVLDKDIEDVLKLGEKFQVKGLCSVKLREKVSVNFPGQLSKNSKEIPEPANPLCIQNAVTGTPTVVEQNPTLKVPCVTKLPPHKLSTTSSTTTEKAISAISPLANTCARYVQILPKLPIEKPGCSQNASNNVESPTFSSQQENTVNARTVSKAVEPSKDVDASKKMVGPLGPLIMKGKQILLSKDQLNEHYEVLHTDIKYDSPKTKPAIKKYVGKQTPLAKSPNEFDHADTASSSNSCKNVTVENNIPAAKVILKEDIKSKTSEGQNKSPDSAGSFMENPANSRVIKSEPTSPAEVDDKEVLLSDTSSFTMETGDEAMVVIKEEIQDDEVSNRSSLIKDTMEVMKNGTQVPRKALEIEHKPVSPFMLFANEWRGMIATEYPDESKREISLRISHMWKSLEPDNRKAYYKRARRSFKVGSTSPQPHKRSKQQDERTESTVQAKISGNFEIVTCGDEDS</sequence>
<evidence type="ECO:0000256" key="2">
    <source>
        <dbReference type="ARBA" id="ARBA00023242"/>
    </source>
</evidence>
<comment type="subcellular location">
    <subcellularLocation>
        <location evidence="1">Nucleus</location>
    </subcellularLocation>
</comment>
<dbReference type="OrthoDB" id="6777468at2759"/>
<dbReference type="PANTHER" id="PTHR23110:SF99">
    <property type="entry name" value="BROAD-COMPLEX CORE PROTEIN ISOFORM 6"/>
    <property type="match status" value="1"/>
</dbReference>
<keyword evidence="2 3" id="KW-0539">Nucleus</keyword>
<protein>
    <submittedName>
        <fullName evidence="7">Uncharacterized protein</fullName>
    </submittedName>
</protein>
<evidence type="ECO:0000313" key="7">
    <source>
        <dbReference type="EMBL" id="CAH1956947.1"/>
    </source>
</evidence>
<accession>A0A9P0JNL4</accession>
<dbReference type="EMBL" id="CAKOFQ010006668">
    <property type="protein sequence ID" value="CAH1956947.1"/>
    <property type="molecule type" value="Genomic_DNA"/>
</dbReference>
<feature type="region of interest" description="Disordered" evidence="4">
    <location>
        <begin position="357"/>
        <end position="397"/>
    </location>
</feature>
<dbReference type="PROSITE" id="PS50097">
    <property type="entry name" value="BTB"/>
    <property type="match status" value="1"/>
</dbReference>
<dbReference type="Pfam" id="PF00651">
    <property type="entry name" value="BTB"/>
    <property type="match status" value="1"/>
</dbReference>
<dbReference type="AlphaFoldDB" id="A0A9P0JNL4"/>
<dbReference type="InterPro" id="IPR011333">
    <property type="entry name" value="SKP1/BTB/POZ_sf"/>
</dbReference>
<dbReference type="InterPro" id="IPR051095">
    <property type="entry name" value="Dros_DevTransReg"/>
</dbReference>
<comment type="caution">
    <text evidence="7">The sequence shown here is derived from an EMBL/GenBank/DDBJ whole genome shotgun (WGS) entry which is preliminary data.</text>
</comment>
<dbReference type="Gene3D" id="3.30.710.10">
    <property type="entry name" value="Potassium Channel Kv1.1, Chain A"/>
    <property type="match status" value="1"/>
</dbReference>
<feature type="compositionally biased region" description="Polar residues" evidence="4">
    <location>
        <begin position="224"/>
        <end position="248"/>
    </location>
</feature>
<keyword evidence="3" id="KW-0238">DNA-binding</keyword>
<feature type="region of interest" description="Disordered" evidence="4">
    <location>
        <begin position="224"/>
        <end position="256"/>
    </location>
</feature>
<dbReference type="CDD" id="cd00084">
    <property type="entry name" value="HMG-box_SF"/>
    <property type="match status" value="1"/>
</dbReference>
<dbReference type="Proteomes" id="UP001152888">
    <property type="component" value="Unassembled WGS sequence"/>
</dbReference>
<evidence type="ECO:0000256" key="1">
    <source>
        <dbReference type="ARBA" id="ARBA00004123"/>
    </source>
</evidence>
<keyword evidence="8" id="KW-1185">Reference proteome</keyword>
<dbReference type="PANTHER" id="PTHR23110">
    <property type="entry name" value="BTB DOMAIN TRANSCRIPTION FACTOR"/>
    <property type="match status" value="1"/>
</dbReference>
<feature type="DNA-binding region" description="HMG box" evidence="3">
    <location>
        <begin position="457"/>
        <end position="512"/>
    </location>
</feature>
<dbReference type="InterPro" id="IPR009071">
    <property type="entry name" value="HMG_box_dom"/>
</dbReference>
<dbReference type="Gene3D" id="1.10.30.10">
    <property type="entry name" value="High mobility group box domain"/>
    <property type="match status" value="1"/>
</dbReference>
<dbReference type="CDD" id="cd18315">
    <property type="entry name" value="BTB_POZ_BAB-like"/>
    <property type="match status" value="1"/>
</dbReference>
<dbReference type="InterPro" id="IPR036910">
    <property type="entry name" value="HMG_box_dom_sf"/>
</dbReference>
<dbReference type="SMART" id="SM00398">
    <property type="entry name" value="HMG"/>
    <property type="match status" value="1"/>
</dbReference>
<feature type="region of interest" description="Disordered" evidence="4">
    <location>
        <begin position="318"/>
        <end position="338"/>
    </location>
</feature>
<organism evidence="7 8">
    <name type="scientific">Acanthoscelides obtectus</name>
    <name type="common">Bean weevil</name>
    <name type="synonym">Bruchus obtectus</name>
    <dbReference type="NCBI Taxonomy" id="200917"/>
    <lineage>
        <taxon>Eukaryota</taxon>
        <taxon>Metazoa</taxon>
        <taxon>Ecdysozoa</taxon>
        <taxon>Arthropoda</taxon>
        <taxon>Hexapoda</taxon>
        <taxon>Insecta</taxon>
        <taxon>Pterygota</taxon>
        <taxon>Neoptera</taxon>
        <taxon>Endopterygota</taxon>
        <taxon>Coleoptera</taxon>
        <taxon>Polyphaga</taxon>
        <taxon>Cucujiformia</taxon>
        <taxon>Chrysomeloidea</taxon>
        <taxon>Chrysomelidae</taxon>
        <taxon>Bruchinae</taxon>
        <taxon>Bruchini</taxon>
        <taxon>Acanthoscelides</taxon>
    </lineage>
</organism>
<dbReference type="GO" id="GO:0006357">
    <property type="term" value="P:regulation of transcription by RNA polymerase II"/>
    <property type="evidence" value="ECO:0007669"/>
    <property type="project" value="TreeGrafter"/>
</dbReference>
<feature type="domain" description="HMG box" evidence="6">
    <location>
        <begin position="457"/>
        <end position="512"/>
    </location>
</feature>
<dbReference type="SMART" id="SM00225">
    <property type="entry name" value="BTB"/>
    <property type="match status" value="1"/>
</dbReference>